<dbReference type="HAMAP" id="MF_00003">
    <property type="entry name" value="RbfA"/>
    <property type="match status" value="1"/>
</dbReference>
<reference evidence="3 4" key="1">
    <citation type="submission" date="2018-08" db="EMBL/GenBank/DDBJ databases">
        <title>A genome reference for cultivated species of the human gut microbiota.</title>
        <authorList>
            <person name="Zou Y."/>
            <person name="Xue W."/>
            <person name="Luo G."/>
        </authorList>
    </citation>
    <scope>NUCLEOTIDE SEQUENCE [LARGE SCALE GENOMIC DNA]</scope>
    <source>
        <strain evidence="3 4">AF28-26</strain>
    </source>
</reference>
<dbReference type="InterPro" id="IPR023799">
    <property type="entry name" value="RbfA_dom_sf"/>
</dbReference>
<evidence type="ECO:0000313" key="3">
    <source>
        <dbReference type="EMBL" id="RGQ37773.1"/>
    </source>
</evidence>
<dbReference type="PANTHER" id="PTHR33515">
    <property type="entry name" value="RIBOSOME-BINDING FACTOR A, CHLOROPLASTIC-RELATED"/>
    <property type="match status" value="1"/>
</dbReference>
<evidence type="ECO:0000256" key="1">
    <source>
        <dbReference type="ARBA" id="ARBA00022517"/>
    </source>
</evidence>
<proteinExistence type="inferred from homology"/>
<evidence type="ECO:0000256" key="2">
    <source>
        <dbReference type="HAMAP-Rule" id="MF_00003"/>
    </source>
</evidence>
<sequence length="113" mass="12854">MASHRIDRTTEDIKRELTAILRELKDPRVQETMLSVVRVEVTNDLSYCKVYVSSMEGMDHAKRAVEGLKSAAGFIRRELGARIHIRHVPSLQFQATDSIEYSANIAKLLNDLK</sequence>
<dbReference type="Pfam" id="PF02033">
    <property type="entry name" value="RBFA"/>
    <property type="match status" value="1"/>
</dbReference>
<dbReference type="GO" id="GO:0030490">
    <property type="term" value="P:maturation of SSU-rRNA"/>
    <property type="evidence" value="ECO:0007669"/>
    <property type="project" value="UniProtKB-UniRule"/>
</dbReference>
<accession>A0A412AVW7</accession>
<keyword evidence="2" id="KW-0963">Cytoplasm</keyword>
<dbReference type="Gene3D" id="3.30.300.20">
    <property type="match status" value="1"/>
</dbReference>
<dbReference type="Proteomes" id="UP000284751">
    <property type="component" value="Unassembled WGS sequence"/>
</dbReference>
<comment type="similarity">
    <text evidence="2">Belongs to the RbfA family.</text>
</comment>
<dbReference type="GO" id="GO:0005829">
    <property type="term" value="C:cytosol"/>
    <property type="evidence" value="ECO:0007669"/>
    <property type="project" value="TreeGrafter"/>
</dbReference>
<dbReference type="GO" id="GO:0043024">
    <property type="term" value="F:ribosomal small subunit binding"/>
    <property type="evidence" value="ECO:0007669"/>
    <property type="project" value="TreeGrafter"/>
</dbReference>
<protein>
    <recommendedName>
        <fullName evidence="2">Ribosome-binding factor A</fullName>
    </recommendedName>
</protein>
<organism evidence="3 4">
    <name type="scientific">[Clostridium] leptum</name>
    <dbReference type="NCBI Taxonomy" id="1535"/>
    <lineage>
        <taxon>Bacteria</taxon>
        <taxon>Bacillati</taxon>
        <taxon>Bacillota</taxon>
        <taxon>Clostridia</taxon>
        <taxon>Eubacteriales</taxon>
        <taxon>Oscillospiraceae</taxon>
        <taxon>Oscillospiraceae incertae sedis</taxon>
    </lineage>
</organism>
<dbReference type="AlphaFoldDB" id="A0A412AVW7"/>
<dbReference type="NCBIfam" id="TIGR00082">
    <property type="entry name" value="rbfA"/>
    <property type="match status" value="1"/>
</dbReference>
<evidence type="ECO:0000313" key="4">
    <source>
        <dbReference type="Proteomes" id="UP000284751"/>
    </source>
</evidence>
<comment type="caution">
    <text evidence="3">The sequence shown here is derived from an EMBL/GenBank/DDBJ whole genome shotgun (WGS) entry which is preliminary data.</text>
</comment>
<gene>
    <name evidence="2" type="primary">rbfA</name>
    <name evidence="3" type="ORF">DWY99_10370</name>
</gene>
<dbReference type="InterPro" id="IPR015946">
    <property type="entry name" value="KH_dom-like_a/b"/>
</dbReference>
<name>A0A412AVW7_9FIRM</name>
<dbReference type="SUPFAM" id="SSF89919">
    <property type="entry name" value="Ribosome-binding factor A, RbfA"/>
    <property type="match status" value="1"/>
</dbReference>
<comment type="subunit">
    <text evidence="2">Monomer. Binds 30S ribosomal subunits, but not 50S ribosomal subunits or 70S ribosomes.</text>
</comment>
<comment type="subcellular location">
    <subcellularLocation>
        <location evidence="2">Cytoplasm</location>
    </subcellularLocation>
</comment>
<dbReference type="InterPro" id="IPR000238">
    <property type="entry name" value="RbfA"/>
</dbReference>
<keyword evidence="1 2" id="KW-0690">Ribosome biogenesis</keyword>
<comment type="function">
    <text evidence="2">One of several proteins that assist in the late maturation steps of the functional core of the 30S ribosomal subunit. Associates with free 30S ribosomal subunits (but not with 30S subunits that are part of 70S ribosomes or polysomes). Required for efficient processing of 16S rRNA. May interact with the 5'-terminal helix region of 16S rRNA.</text>
</comment>
<dbReference type="EMBL" id="QRTC01000044">
    <property type="protein sequence ID" value="RGQ37773.1"/>
    <property type="molecule type" value="Genomic_DNA"/>
</dbReference>
<dbReference type="PANTHER" id="PTHR33515:SF1">
    <property type="entry name" value="RIBOSOME-BINDING FACTOR A, CHLOROPLASTIC-RELATED"/>
    <property type="match status" value="1"/>
</dbReference>